<sequence>MVRPARGCSSPASIPDSIVPSPRFCSPASSSAPSEPSASTPSLGWLRCSPSLLPGRLTTAPPPICRSPLRFASTLPQSGHPLQLRYAPTPLAHPCPPSCPPLRGAFIFRAGQLAPTLPKGSLKVP</sequence>
<name>A0A0A9EQD8_ARUDO</name>
<organism evidence="2">
    <name type="scientific">Arundo donax</name>
    <name type="common">Giant reed</name>
    <name type="synonym">Donax arundinaceus</name>
    <dbReference type="NCBI Taxonomy" id="35708"/>
    <lineage>
        <taxon>Eukaryota</taxon>
        <taxon>Viridiplantae</taxon>
        <taxon>Streptophyta</taxon>
        <taxon>Embryophyta</taxon>
        <taxon>Tracheophyta</taxon>
        <taxon>Spermatophyta</taxon>
        <taxon>Magnoliopsida</taxon>
        <taxon>Liliopsida</taxon>
        <taxon>Poales</taxon>
        <taxon>Poaceae</taxon>
        <taxon>PACMAD clade</taxon>
        <taxon>Arundinoideae</taxon>
        <taxon>Arundineae</taxon>
        <taxon>Arundo</taxon>
    </lineage>
</organism>
<protein>
    <submittedName>
        <fullName evidence="2">Uncharacterized protein</fullName>
    </submittedName>
</protein>
<feature type="compositionally biased region" description="Low complexity" evidence="1">
    <location>
        <begin position="20"/>
        <end position="42"/>
    </location>
</feature>
<evidence type="ECO:0000256" key="1">
    <source>
        <dbReference type="SAM" id="MobiDB-lite"/>
    </source>
</evidence>
<reference evidence="2" key="2">
    <citation type="journal article" date="2015" name="Data Brief">
        <title>Shoot transcriptome of the giant reed, Arundo donax.</title>
        <authorList>
            <person name="Barrero R.A."/>
            <person name="Guerrero F.D."/>
            <person name="Moolhuijzen P."/>
            <person name="Goolsby J.A."/>
            <person name="Tidwell J."/>
            <person name="Bellgard S.E."/>
            <person name="Bellgard M.I."/>
        </authorList>
    </citation>
    <scope>NUCLEOTIDE SEQUENCE</scope>
    <source>
        <tissue evidence="2">Shoot tissue taken approximately 20 cm above the soil surface</tissue>
    </source>
</reference>
<proteinExistence type="predicted"/>
<evidence type="ECO:0000313" key="2">
    <source>
        <dbReference type="EMBL" id="JAE01199.1"/>
    </source>
</evidence>
<feature type="region of interest" description="Disordered" evidence="1">
    <location>
        <begin position="1"/>
        <end position="43"/>
    </location>
</feature>
<accession>A0A0A9EQD8</accession>
<dbReference type="EMBL" id="GBRH01196697">
    <property type="protein sequence ID" value="JAE01199.1"/>
    <property type="molecule type" value="Transcribed_RNA"/>
</dbReference>
<dbReference type="AlphaFoldDB" id="A0A0A9EQD8"/>
<reference evidence="2" key="1">
    <citation type="submission" date="2014-09" db="EMBL/GenBank/DDBJ databases">
        <authorList>
            <person name="Magalhaes I.L.F."/>
            <person name="Oliveira U."/>
            <person name="Santos F.R."/>
            <person name="Vidigal T.H.D.A."/>
            <person name="Brescovit A.D."/>
            <person name="Santos A.J."/>
        </authorList>
    </citation>
    <scope>NUCLEOTIDE SEQUENCE</scope>
    <source>
        <tissue evidence="2">Shoot tissue taken approximately 20 cm above the soil surface</tissue>
    </source>
</reference>